<dbReference type="Pfam" id="PF12852">
    <property type="entry name" value="Cupin_6"/>
    <property type="match status" value="1"/>
</dbReference>
<dbReference type="PROSITE" id="PS01124">
    <property type="entry name" value="HTH_ARAC_FAMILY_2"/>
    <property type="match status" value="1"/>
</dbReference>
<proteinExistence type="predicted"/>
<organism evidence="5 6">
    <name type="scientific">Shewanella corallii</name>
    <dbReference type="NCBI Taxonomy" id="560080"/>
    <lineage>
        <taxon>Bacteria</taxon>
        <taxon>Pseudomonadati</taxon>
        <taxon>Pseudomonadota</taxon>
        <taxon>Gammaproteobacteria</taxon>
        <taxon>Alteromonadales</taxon>
        <taxon>Shewanellaceae</taxon>
        <taxon>Shewanella</taxon>
    </lineage>
</organism>
<evidence type="ECO:0000256" key="2">
    <source>
        <dbReference type="ARBA" id="ARBA00023125"/>
    </source>
</evidence>
<evidence type="ECO:0000256" key="1">
    <source>
        <dbReference type="ARBA" id="ARBA00023015"/>
    </source>
</evidence>
<dbReference type="Proteomes" id="UP001202831">
    <property type="component" value="Unassembled WGS sequence"/>
</dbReference>
<dbReference type="Gene3D" id="1.10.10.60">
    <property type="entry name" value="Homeodomain-like"/>
    <property type="match status" value="1"/>
</dbReference>
<keyword evidence="1" id="KW-0805">Transcription regulation</keyword>
<name>A0ABT0N2L2_9GAMM</name>
<gene>
    <name evidence="5" type="ORF">L2725_02635</name>
</gene>
<dbReference type="InterPro" id="IPR018060">
    <property type="entry name" value="HTH_AraC"/>
</dbReference>
<dbReference type="PANTHER" id="PTHR46796">
    <property type="entry name" value="HTH-TYPE TRANSCRIPTIONAL ACTIVATOR RHAS-RELATED"/>
    <property type="match status" value="1"/>
</dbReference>
<dbReference type="SUPFAM" id="SSF46689">
    <property type="entry name" value="Homeodomain-like"/>
    <property type="match status" value="2"/>
</dbReference>
<feature type="domain" description="HTH araC/xylS-type" evidence="4">
    <location>
        <begin position="193"/>
        <end position="291"/>
    </location>
</feature>
<dbReference type="InterPro" id="IPR032783">
    <property type="entry name" value="AraC_lig"/>
</dbReference>
<protein>
    <submittedName>
        <fullName evidence="5">AraC family transcriptional regulator</fullName>
    </submittedName>
</protein>
<dbReference type="InterPro" id="IPR050204">
    <property type="entry name" value="AraC_XylS_family_regulators"/>
</dbReference>
<reference evidence="5 6" key="1">
    <citation type="submission" date="2022-01" db="EMBL/GenBank/DDBJ databases">
        <title>Whole genome-based taxonomy of the Shewanellaceae.</title>
        <authorList>
            <person name="Martin-Rodriguez A.J."/>
        </authorList>
    </citation>
    <scope>NUCLEOTIDE SEQUENCE [LARGE SCALE GENOMIC DNA]</scope>
    <source>
        <strain evidence="5 6">DSM 21332</strain>
    </source>
</reference>
<evidence type="ECO:0000256" key="3">
    <source>
        <dbReference type="ARBA" id="ARBA00023163"/>
    </source>
</evidence>
<dbReference type="PANTHER" id="PTHR46796:SF7">
    <property type="entry name" value="ARAC FAMILY TRANSCRIPTIONAL REGULATOR"/>
    <property type="match status" value="1"/>
</dbReference>
<dbReference type="SMART" id="SM00342">
    <property type="entry name" value="HTH_ARAC"/>
    <property type="match status" value="1"/>
</dbReference>
<dbReference type="EMBL" id="JAKIKT010000001">
    <property type="protein sequence ID" value="MCL2912686.1"/>
    <property type="molecule type" value="Genomic_DNA"/>
</dbReference>
<keyword evidence="3" id="KW-0804">Transcription</keyword>
<dbReference type="InterPro" id="IPR009057">
    <property type="entry name" value="Homeodomain-like_sf"/>
</dbReference>
<evidence type="ECO:0000313" key="6">
    <source>
        <dbReference type="Proteomes" id="UP001202831"/>
    </source>
</evidence>
<keyword evidence="2" id="KW-0238">DNA-binding</keyword>
<comment type="caution">
    <text evidence="5">The sequence shown here is derived from an EMBL/GenBank/DDBJ whole genome shotgun (WGS) entry which is preliminary data.</text>
</comment>
<dbReference type="Pfam" id="PF12833">
    <property type="entry name" value="HTH_18"/>
    <property type="match status" value="1"/>
</dbReference>
<evidence type="ECO:0000313" key="5">
    <source>
        <dbReference type="EMBL" id="MCL2912686.1"/>
    </source>
</evidence>
<evidence type="ECO:0000259" key="4">
    <source>
        <dbReference type="PROSITE" id="PS01124"/>
    </source>
</evidence>
<sequence>MFDVLKLRGSIFFHSSLAAPWGMSLPAIKAPRFHISMEGNFVVGSGEQVRDVSEMNIALLPQGGQHWIADMEGRELAESEAVIDACKLHAPLFQHGEVTNRVICGMVEYEELLSHPMLEAMPEILVARDISHDEPLWQTVSLIDAEIRATGNLRSPIIDRLSEILFILLAHRCMKRDPSPSGFVAALRNPRLSQVLAHIHRDAAAPWTLSSLAATANMSAATLVRHFNTELGMSPIQYVTQWRLNKAFQLIQHSRLPLDLVADKVGFATGKSLSRAFIRQFGFPPGDLRKPKPEQ</sequence>
<keyword evidence="6" id="KW-1185">Reference proteome</keyword>
<accession>A0ABT0N2L2</accession>